<gene>
    <name evidence="7" type="primary">yrbG_2</name>
    <name evidence="7" type="ORF">OCH7691_03743</name>
</gene>
<protein>
    <submittedName>
        <fullName evidence="7">Inner membrane protein YrbG</fullName>
    </submittedName>
</protein>
<evidence type="ECO:0000256" key="2">
    <source>
        <dbReference type="ARBA" id="ARBA00022692"/>
    </source>
</evidence>
<feature type="transmembrane region" description="Helical" evidence="5">
    <location>
        <begin position="207"/>
        <end position="230"/>
    </location>
</feature>
<dbReference type="NCBIfam" id="TIGR00367">
    <property type="entry name" value="calcium/sodium antiporter"/>
    <property type="match status" value="1"/>
</dbReference>
<feature type="domain" description="Sodium/calcium exchanger membrane region" evidence="6">
    <location>
        <begin position="173"/>
        <end position="313"/>
    </location>
</feature>
<keyword evidence="4 5" id="KW-0472">Membrane</keyword>
<feature type="transmembrane region" description="Helical" evidence="5">
    <location>
        <begin position="242"/>
        <end position="262"/>
    </location>
</feature>
<dbReference type="EMBL" id="FWFR01000003">
    <property type="protein sequence ID" value="SLN74380.1"/>
    <property type="molecule type" value="Genomic_DNA"/>
</dbReference>
<feature type="transmembrane region" description="Helical" evidence="5">
    <location>
        <begin position="268"/>
        <end position="288"/>
    </location>
</feature>
<dbReference type="InParanoid" id="A0A1Y5TYT6"/>
<feature type="transmembrane region" description="Helical" evidence="5">
    <location>
        <begin position="6"/>
        <end position="26"/>
    </location>
</feature>
<evidence type="ECO:0000256" key="4">
    <source>
        <dbReference type="ARBA" id="ARBA00023136"/>
    </source>
</evidence>
<dbReference type="OrthoDB" id="9794225at2"/>
<evidence type="ECO:0000256" key="3">
    <source>
        <dbReference type="ARBA" id="ARBA00022989"/>
    </source>
</evidence>
<reference evidence="7 8" key="1">
    <citation type="submission" date="2017-03" db="EMBL/GenBank/DDBJ databases">
        <authorList>
            <person name="Afonso C.L."/>
            <person name="Miller P.J."/>
            <person name="Scott M.A."/>
            <person name="Spackman E."/>
            <person name="Goraichik I."/>
            <person name="Dimitrov K.M."/>
            <person name="Suarez D.L."/>
            <person name="Swayne D.E."/>
        </authorList>
    </citation>
    <scope>NUCLEOTIDE SEQUENCE [LARGE SCALE GENOMIC DNA]</scope>
    <source>
        <strain evidence="7 8">CECT 7691</strain>
    </source>
</reference>
<feature type="domain" description="Sodium/calcium exchanger membrane region" evidence="6">
    <location>
        <begin position="4"/>
        <end position="143"/>
    </location>
</feature>
<feature type="transmembrane region" description="Helical" evidence="5">
    <location>
        <begin position="38"/>
        <end position="61"/>
    </location>
</feature>
<dbReference type="GO" id="GO:0005262">
    <property type="term" value="F:calcium channel activity"/>
    <property type="evidence" value="ECO:0007669"/>
    <property type="project" value="TreeGrafter"/>
</dbReference>
<dbReference type="GO" id="GO:0008273">
    <property type="term" value="F:calcium, potassium:sodium antiporter activity"/>
    <property type="evidence" value="ECO:0007669"/>
    <property type="project" value="TreeGrafter"/>
</dbReference>
<feature type="transmembrane region" description="Helical" evidence="5">
    <location>
        <begin position="73"/>
        <end position="93"/>
    </location>
</feature>
<dbReference type="InterPro" id="IPR004837">
    <property type="entry name" value="NaCa_Exmemb"/>
</dbReference>
<dbReference type="Gene3D" id="6.10.280.80">
    <property type="entry name" value="NCX, peripheral helical region"/>
    <property type="match status" value="1"/>
</dbReference>
<keyword evidence="3 5" id="KW-1133">Transmembrane helix</keyword>
<proteinExistence type="predicted"/>
<dbReference type="GO" id="GO:0006874">
    <property type="term" value="P:intracellular calcium ion homeostasis"/>
    <property type="evidence" value="ECO:0007669"/>
    <property type="project" value="TreeGrafter"/>
</dbReference>
<dbReference type="PANTHER" id="PTHR10846">
    <property type="entry name" value="SODIUM/POTASSIUM/CALCIUM EXCHANGER"/>
    <property type="match status" value="1"/>
</dbReference>
<dbReference type="GO" id="GO:0005886">
    <property type="term" value="C:plasma membrane"/>
    <property type="evidence" value="ECO:0007669"/>
    <property type="project" value="TreeGrafter"/>
</dbReference>
<keyword evidence="2 5" id="KW-0812">Transmembrane</keyword>
<sequence length="324" mass="33559">MLIFLHLAGGLIILLIGGEFLVRGAVAISERFGVSKMMIGLTVVAIGTSLPELVVCVLAALDDAPGIAVGNVVGSNIANVLLVLGAPALIMPLVCDHRAAQRDGLYLFGATLLFAIVCATGQIDRWAGFGFLAILAGILILSYRRAVKSNDNSLAQATEEFEAVMPRSLLSSLASVGTGVVGLVLGSKLLVDGAIDLAHIAGVSEEVIGLTLVALGTSLPELATSVVAALRRHADVAMGNVIGSNLFNTLGIMGATTIVQPVPIPRSIMSFDIWVMIGVTLLLLPMLFRNWPIGRGLGIVLCGGYVLYVFAQFQGFSGIANAAG</sequence>
<dbReference type="AlphaFoldDB" id="A0A1Y5TYT6"/>
<name>A0A1Y5TYT6_9PROT</name>
<evidence type="ECO:0000313" key="7">
    <source>
        <dbReference type="EMBL" id="SLN74380.1"/>
    </source>
</evidence>
<evidence type="ECO:0000259" key="6">
    <source>
        <dbReference type="Pfam" id="PF01699"/>
    </source>
</evidence>
<dbReference type="InterPro" id="IPR044880">
    <property type="entry name" value="NCX_ion-bd_dom_sf"/>
</dbReference>
<evidence type="ECO:0000313" key="8">
    <source>
        <dbReference type="Proteomes" id="UP000193200"/>
    </source>
</evidence>
<keyword evidence="8" id="KW-1185">Reference proteome</keyword>
<feature type="transmembrane region" description="Helical" evidence="5">
    <location>
        <begin position="168"/>
        <end position="187"/>
    </location>
</feature>
<dbReference type="PANTHER" id="PTHR10846:SF8">
    <property type="entry name" value="INNER MEMBRANE PROTEIN YRBG"/>
    <property type="match status" value="1"/>
</dbReference>
<dbReference type="Gene3D" id="1.20.1420.30">
    <property type="entry name" value="NCX, central ion-binding region"/>
    <property type="match status" value="1"/>
</dbReference>
<organism evidence="7 8">
    <name type="scientific">Oceanibacterium hippocampi</name>
    <dbReference type="NCBI Taxonomy" id="745714"/>
    <lineage>
        <taxon>Bacteria</taxon>
        <taxon>Pseudomonadati</taxon>
        <taxon>Pseudomonadota</taxon>
        <taxon>Alphaproteobacteria</taxon>
        <taxon>Sneathiellales</taxon>
        <taxon>Sneathiellaceae</taxon>
        <taxon>Oceanibacterium</taxon>
    </lineage>
</organism>
<evidence type="ECO:0000256" key="5">
    <source>
        <dbReference type="SAM" id="Phobius"/>
    </source>
</evidence>
<comment type="subcellular location">
    <subcellularLocation>
        <location evidence="1">Membrane</location>
        <topology evidence="1">Multi-pass membrane protein</topology>
    </subcellularLocation>
</comment>
<dbReference type="Pfam" id="PF01699">
    <property type="entry name" value="Na_Ca_ex"/>
    <property type="match status" value="2"/>
</dbReference>
<dbReference type="RefSeq" id="WP_139839784.1">
    <property type="nucleotide sequence ID" value="NZ_FWFR01000003.1"/>
</dbReference>
<dbReference type="Proteomes" id="UP000193200">
    <property type="component" value="Unassembled WGS sequence"/>
</dbReference>
<dbReference type="InterPro" id="IPR004481">
    <property type="entry name" value="K/Na/Ca-exchanger"/>
</dbReference>
<feature type="transmembrane region" description="Helical" evidence="5">
    <location>
        <begin position="129"/>
        <end position="147"/>
    </location>
</feature>
<accession>A0A1Y5TYT6</accession>
<dbReference type="FunCoup" id="A0A1Y5TYT6">
    <property type="interactions" value="146"/>
</dbReference>
<feature type="transmembrane region" description="Helical" evidence="5">
    <location>
        <begin position="105"/>
        <end position="123"/>
    </location>
</feature>
<evidence type="ECO:0000256" key="1">
    <source>
        <dbReference type="ARBA" id="ARBA00004141"/>
    </source>
</evidence>